<feature type="compositionally biased region" description="Low complexity" evidence="1">
    <location>
        <begin position="426"/>
        <end position="447"/>
    </location>
</feature>
<evidence type="ECO:0000313" key="2">
    <source>
        <dbReference type="EMBL" id="QEA08338.1"/>
    </source>
</evidence>
<accession>A0A5B8RK36</accession>
<reference evidence="2" key="1">
    <citation type="journal article" date="2019" name="Viruses">
        <title>Detection and Characterization of Invertebrate Iridoviruses Found in Reptiles and Prey Insects in Europe over the Past Two Decades.</title>
        <authorList>
            <person name="Papp T."/>
            <person name="Marschang R.E."/>
        </authorList>
    </citation>
    <scope>NUCLEOTIDE SEQUENCE</scope>
    <source>
        <strain evidence="2">Liz-CrIV</strain>
    </source>
</reference>
<name>A0A5B8RK36_9VIRU</name>
<proteinExistence type="predicted"/>
<protein>
    <submittedName>
        <fullName evidence="2">Uncharacterized protein</fullName>
    </submittedName>
</protein>
<evidence type="ECO:0000256" key="1">
    <source>
        <dbReference type="SAM" id="MobiDB-lite"/>
    </source>
</evidence>
<dbReference type="EMBL" id="MN081869">
    <property type="protein sequence ID" value="QEA08338.1"/>
    <property type="molecule type" value="Genomic_DNA"/>
</dbReference>
<sequence length="457" mass="52904">MDSKQTKTMNNIVDQVKCLSISSPSKDLEMLNLIEENVTEDPMKHGIRKSHTMEVNGKTLELFCSDNPPQTPLEHQVRGVVFSGSKMILQGFPYSNEQIITEKSTEEEISFLYKNNDWTITEAIEGTLIRIFYFNDKWIITTHRKLDAFKSKWGSEKSFGDIFKEAVMIKTQDSQINDDVDVNTLCQKLGLNKHRQYTFLITATDKTRFVCPSTPIPIVYLYAITEKINNKTTIINENDSEMKKWNDWKQESLHLKAPEAIQFVQNLSFPFKCQGLLFFNSKTFESYKLVNKTYQEYFDVRGNIPSVPFAYLHILGNKNKIQMFKQMISEKDIETIEKYEKTIQELIVELHNLYLKRYVEKDTEMKTDKSKHKFLLGLHEWFKNQREKCVSTGAIPKIRVTQNVVSKILLESDPPVINRLIKEKINPSSPTSLSPPSSNNNSPVRSPIRMSNQNVTG</sequence>
<organism evidence="2">
    <name type="scientific">Iridovirus Liz-CrIV</name>
    <dbReference type="NCBI Taxonomy" id="2594309"/>
    <lineage>
        <taxon>Viruses</taxon>
        <taxon>Varidnaviria</taxon>
        <taxon>Bamfordvirae</taxon>
        <taxon>Nucleocytoviricota</taxon>
        <taxon>Megaviricetes</taxon>
        <taxon>Pimascovirales</taxon>
        <taxon>Pimascovirales incertae sedis</taxon>
        <taxon>Iridoviridae</taxon>
    </lineage>
</organism>
<feature type="region of interest" description="Disordered" evidence="1">
    <location>
        <begin position="426"/>
        <end position="457"/>
    </location>
</feature>